<feature type="transmembrane region" description="Helical" evidence="3">
    <location>
        <begin position="21"/>
        <end position="40"/>
    </location>
</feature>
<reference evidence="4 5" key="1">
    <citation type="submission" date="2016-07" db="EMBL/GenBank/DDBJ databases">
        <title>Draft genome sequence of Prauserella sp. YIM 121212, isolated from alkaline soil.</title>
        <authorList>
            <person name="Ruckert C."/>
            <person name="Albersmeier A."/>
            <person name="Jiang C.-L."/>
            <person name="Jiang Y."/>
            <person name="Kalinowski J."/>
            <person name="Schneider O."/>
            <person name="Winkler A."/>
            <person name="Zotchev S.B."/>
        </authorList>
    </citation>
    <scope>NUCLEOTIDE SEQUENCE [LARGE SCALE GENOMIC DNA]</scope>
    <source>
        <strain evidence="4 5">YIM 121212</strain>
    </source>
</reference>
<evidence type="ECO:0000256" key="3">
    <source>
        <dbReference type="SAM" id="Phobius"/>
    </source>
</evidence>
<evidence type="ECO:0000313" key="5">
    <source>
        <dbReference type="Proteomes" id="UP000247892"/>
    </source>
</evidence>
<name>A0A318LSZ4_9PSEU</name>
<evidence type="ECO:0000256" key="2">
    <source>
        <dbReference type="SAM" id="MobiDB-lite"/>
    </source>
</evidence>
<feature type="coiled-coil region" evidence="1">
    <location>
        <begin position="150"/>
        <end position="205"/>
    </location>
</feature>
<dbReference type="InterPro" id="IPR050445">
    <property type="entry name" value="Bact_polysacc_biosynth/exp"/>
</dbReference>
<keyword evidence="3" id="KW-0812">Transmembrane</keyword>
<dbReference type="AlphaFoldDB" id="A0A318LSZ4"/>
<keyword evidence="3" id="KW-1133">Transmembrane helix</keyword>
<proteinExistence type="predicted"/>
<protein>
    <recommendedName>
        <fullName evidence="6">Exopolysaccharide biosynthesis protein</fullName>
    </recommendedName>
</protein>
<sequence length="451" mass="47633">MSDEPVRLSLVWEVLRRRWRQLVVLAVLGGLVGAGASLVFSPGYETTTSVLLQGPREENELLTQEQVAMSSAVLDRAALALGRSGGGGELRGSVTAEVVDGGVIRITGGADEPAQAQRIADTVAEEFVRYSGQLANNSADAASRLVRQQQETLRRQVAETNRRITELHAAAQNLTVEDVQMRTDLEALRTSLAEAMTTLNETEATTSRSNMVIMGPAPVPSGPASPTMLHFVGGGVLVFLLLGVFAQLLAIRTDRRLRQESDIAAALGSPVLGIVDVPGDGKPPKRREASGWARLRRLVWDDEPLDLAPVLLTGDEEGRSTRLRRIVAKLPANGRTGRLLVLAPDDDAAAQAAAARLAAAAGNRSGGQGTTLRVIDVSAGRPTVPDRTEADGVLVVLTAGSRTGWELVGIAEACADAGHRVIGAVVTYRARAPRERQAPEPSTDDAMAGSA</sequence>
<dbReference type="RefSeq" id="WP_110334729.1">
    <property type="nucleotide sequence ID" value="NZ_JBHVKT010000011.1"/>
</dbReference>
<evidence type="ECO:0008006" key="6">
    <source>
        <dbReference type="Google" id="ProtNLM"/>
    </source>
</evidence>
<keyword evidence="1" id="KW-0175">Coiled coil</keyword>
<evidence type="ECO:0000256" key="1">
    <source>
        <dbReference type="SAM" id="Coils"/>
    </source>
</evidence>
<comment type="caution">
    <text evidence="4">The sequence shown here is derived from an EMBL/GenBank/DDBJ whole genome shotgun (WGS) entry which is preliminary data.</text>
</comment>
<dbReference type="PANTHER" id="PTHR32309">
    <property type="entry name" value="TYROSINE-PROTEIN KINASE"/>
    <property type="match status" value="1"/>
</dbReference>
<organism evidence="4 5">
    <name type="scientific">Prauserella flavalba</name>
    <dbReference type="NCBI Taxonomy" id="1477506"/>
    <lineage>
        <taxon>Bacteria</taxon>
        <taxon>Bacillati</taxon>
        <taxon>Actinomycetota</taxon>
        <taxon>Actinomycetes</taxon>
        <taxon>Pseudonocardiales</taxon>
        <taxon>Pseudonocardiaceae</taxon>
        <taxon>Prauserella</taxon>
    </lineage>
</organism>
<gene>
    <name evidence="4" type="ORF">BA062_04390</name>
</gene>
<evidence type="ECO:0000313" key="4">
    <source>
        <dbReference type="EMBL" id="PXY37854.1"/>
    </source>
</evidence>
<keyword evidence="3" id="KW-0472">Membrane</keyword>
<feature type="region of interest" description="Disordered" evidence="2">
    <location>
        <begin position="431"/>
        <end position="451"/>
    </location>
</feature>
<keyword evidence="5" id="KW-1185">Reference proteome</keyword>
<dbReference type="Proteomes" id="UP000247892">
    <property type="component" value="Unassembled WGS sequence"/>
</dbReference>
<accession>A0A318LSZ4</accession>
<dbReference type="PANTHER" id="PTHR32309:SF31">
    <property type="entry name" value="CAPSULAR EXOPOLYSACCHARIDE FAMILY"/>
    <property type="match status" value="1"/>
</dbReference>
<dbReference type="EMBL" id="MASU01000002">
    <property type="protein sequence ID" value="PXY37854.1"/>
    <property type="molecule type" value="Genomic_DNA"/>
</dbReference>
<dbReference type="OrthoDB" id="4328186at2"/>
<feature type="transmembrane region" description="Helical" evidence="3">
    <location>
        <begin position="228"/>
        <end position="251"/>
    </location>
</feature>